<evidence type="ECO:0000313" key="4">
    <source>
        <dbReference type="Proteomes" id="UP000003227"/>
    </source>
</evidence>
<dbReference type="EMBL" id="ADNX01000085">
    <property type="protein sequence ID" value="EFH05809.1"/>
    <property type="molecule type" value="Genomic_DNA"/>
</dbReference>
<organism evidence="3 4">
    <name type="scientific">Clostridioides difficile NAP08</name>
    <dbReference type="NCBI Taxonomy" id="525259"/>
    <lineage>
        <taxon>Bacteria</taxon>
        <taxon>Bacillati</taxon>
        <taxon>Bacillota</taxon>
        <taxon>Clostridia</taxon>
        <taxon>Peptostreptococcales</taxon>
        <taxon>Peptostreptococcaceae</taxon>
        <taxon>Clostridioides</taxon>
    </lineage>
</organism>
<name>D5Q8F4_CLODI</name>
<dbReference type="HOGENOM" id="CLU_025776_0_0_9"/>
<dbReference type="InterPro" id="IPR050902">
    <property type="entry name" value="ABC_Transporter_SBP"/>
</dbReference>
<protein>
    <submittedName>
        <fullName evidence="3">Periplasmic binding protein</fullName>
    </submittedName>
</protein>
<dbReference type="PROSITE" id="PS51257">
    <property type="entry name" value="PROKAR_LIPOPROTEIN"/>
    <property type="match status" value="1"/>
</dbReference>
<dbReference type="PANTHER" id="PTHR30535">
    <property type="entry name" value="VITAMIN B12-BINDING PROTEIN"/>
    <property type="match status" value="1"/>
</dbReference>
<evidence type="ECO:0000256" key="1">
    <source>
        <dbReference type="ARBA" id="ARBA00008814"/>
    </source>
</evidence>
<dbReference type="Proteomes" id="UP000003227">
    <property type="component" value="Unassembled WGS sequence"/>
</dbReference>
<dbReference type="Gene3D" id="3.40.50.1980">
    <property type="entry name" value="Nitrogenase molybdenum iron protein domain"/>
    <property type="match status" value="2"/>
</dbReference>
<gene>
    <name evidence="3" type="ORF">HMPREF0220_3188</name>
</gene>
<comment type="caution">
    <text evidence="3">The sequence shown here is derived from an EMBL/GenBank/DDBJ whole genome shotgun (WGS) entry which is preliminary data.</text>
</comment>
<feature type="domain" description="Fe/B12 periplasmic-binding" evidence="2">
    <location>
        <begin position="99"/>
        <end position="366"/>
    </location>
</feature>
<reference evidence="3 4" key="1">
    <citation type="submission" date="2010-05" db="EMBL/GenBank/DDBJ databases">
        <authorList>
            <person name="Qin X."/>
            <person name="Bachman B."/>
            <person name="Battles P."/>
            <person name="Bell A."/>
            <person name="Bess C."/>
            <person name="Bickham C."/>
            <person name="Chaboub L."/>
            <person name="Chen D."/>
            <person name="Coyle M."/>
            <person name="Deiros D.R."/>
            <person name="Dinh H."/>
            <person name="Forbes L."/>
            <person name="Fowler G."/>
            <person name="Francisco L."/>
            <person name="Fu Q."/>
            <person name="Gubbala S."/>
            <person name="Hale W."/>
            <person name="Han Y."/>
            <person name="Hemphill L."/>
            <person name="Highlander S.K."/>
            <person name="Hirani K."/>
            <person name="Hogues M."/>
            <person name="Jackson L."/>
            <person name="Jakkamsetti A."/>
            <person name="Javaid M."/>
            <person name="Jiang H."/>
            <person name="Korchina V."/>
            <person name="Kovar C."/>
            <person name="Lara F."/>
            <person name="Lee S."/>
            <person name="Mata R."/>
            <person name="Mathew T."/>
            <person name="Moen C."/>
            <person name="Morales K."/>
            <person name="Munidasa M."/>
            <person name="Nazareth L."/>
            <person name="Ngo R."/>
            <person name="Nguyen L."/>
            <person name="Okwuonu G."/>
            <person name="Ongeri F."/>
            <person name="Patil S."/>
            <person name="Petrosino J."/>
            <person name="Pham C."/>
            <person name="Pham P."/>
            <person name="Pu L.-L."/>
            <person name="Puazo M."/>
            <person name="Raj R."/>
            <person name="Reid J."/>
            <person name="Rouhana J."/>
            <person name="Saada N."/>
            <person name="Shang Y."/>
            <person name="Simmons D."/>
            <person name="Thornton R."/>
            <person name="Warren J."/>
            <person name="Weissenberger G."/>
            <person name="Zhang J."/>
            <person name="Zhang L."/>
            <person name="Zhou C."/>
            <person name="Zhu D."/>
            <person name="Muzny D."/>
            <person name="Worley K."/>
            <person name="Gibbs R."/>
        </authorList>
    </citation>
    <scope>NUCLEOTIDE SEQUENCE [LARGE SCALE GENOMIC DNA]</scope>
    <source>
        <strain evidence="3 4">NAP08</strain>
    </source>
</reference>
<dbReference type="SUPFAM" id="SSF53807">
    <property type="entry name" value="Helical backbone' metal receptor"/>
    <property type="match status" value="1"/>
</dbReference>
<proteinExistence type="inferred from homology"/>
<dbReference type="PANTHER" id="PTHR30535:SF34">
    <property type="entry name" value="MOLYBDATE-BINDING PROTEIN MOLA"/>
    <property type="match status" value="1"/>
</dbReference>
<accession>D5Q8F4</accession>
<comment type="similarity">
    <text evidence="1">Belongs to the bacterial solute-binding protein 8 family.</text>
</comment>
<evidence type="ECO:0000313" key="3">
    <source>
        <dbReference type="EMBL" id="EFH05809.1"/>
    </source>
</evidence>
<sequence length="379" mass="42452">MKEMKLKSNVLKQFFLIILAIVMVGGLIGCSKNDKENKQVSNGKKLELKYASGFSVEDLEDGIKKVTDGDNRELILIPKKIKIPEKYKNANIVRTPVDNVLIASTTQACSLRTIDELDSIKAVTTEEQYWTIKEIKDLMKDGKIHYVGSNLAPDYEKIVDLNPDLTIVSSGLSEADTKFIDKLKELGLNYVVDNEYKEQNPFGRMEWTSLIAAFYDKEDIATSELNKTVQKIEEVSKKIKNKAKPKVVWASVYEGSAYIAPKDSYVDNMIKMAGGINACASIDSNEGRVSIEQLHEVAKDADIFVYSSSSDYAPNLDSIKSSAPVLADLDVVKNGNLWVFAPDYYQSVDKTDELIVDLVEMFHPGTTGEKIKHYINYDK</sequence>
<dbReference type="InterPro" id="IPR002491">
    <property type="entry name" value="ABC_transptr_periplasmic_BD"/>
</dbReference>
<dbReference type="Pfam" id="PF01497">
    <property type="entry name" value="Peripla_BP_2"/>
    <property type="match status" value="1"/>
</dbReference>
<evidence type="ECO:0000259" key="2">
    <source>
        <dbReference type="PROSITE" id="PS50983"/>
    </source>
</evidence>
<dbReference type="PROSITE" id="PS50983">
    <property type="entry name" value="FE_B12_PBP"/>
    <property type="match status" value="1"/>
</dbReference>
<dbReference type="AlphaFoldDB" id="D5Q8F4"/>